<dbReference type="Proteomes" id="UP000319499">
    <property type="component" value="Unassembled WGS sequence"/>
</dbReference>
<dbReference type="SUPFAM" id="SSF53474">
    <property type="entry name" value="alpha/beta-Hydrolases"/>
    <property type="match status" value="1"/>
</dbReference>
<sequence length="181" mass="21344">MKKIYFLHGYKTSGKKFLAIKEYYKNSKEYLPIYWEWDENLDIAKFILEKSKVLMEDEGEKIIFADSMGANLAWHIVNHFPSMHYVMTNPVFAADQIIDQSRIQPELKSKIFKATSDSIMNKNLHLIISKNDQTLNNKYYKIVFGDDFKTLDLDDVHELININKYMPLIHNEIEAAFKKII</sequence>
<evidence type="ECO:0008006" key="3">
    <source>
        <dbReference type="Google" id="ProtNLM"/>
    </source>
</evidence>
<organism evidence="1 2">
    <name type="scientific">Apibacter muscae</name>
    <dbReference type="NCBI Taxonomy" id="2509004"/>
    <lineage>
        <taxon>Bacteria</taxon>
        <taxon>Pseudomonadati</taxon>
        <taxon>Bacteroidota</taxon>
        <taxon>Flavobacteriia</taxon>
        <taxon>Flavobacteriales</taxon>
        <taxon>Weeksellaceae</taxon>
        <taxon>Apibacter</taxon>
    </lineage>
</organism>
<dbReference type="OrthoDB" id="1451542at2"/>
<dbReference type="RefSeq" id="WP_146262100.1">
    <property type="nucleotide sequence ID" value="NZ_SELG01000032.1"/>
</dbReference>
<dbReference type="Gene3D" id="3.40.50.1820">
    <property type="entry name" value="alpha/beta hydrolase"/>
    <property type="match status" value="1"/>
</dbReference>
<dbReference type="AlphaFoldDB" id="A0A563DF05"/>
<reference evidence="1 2" key="1">
    <citation type="submission" date="2019-02" db="EMBL/GenBank/DDBJ databases">
        <title>Apibacter muscae sp. nov.: a novel member of the house fly microbiota.</title>
        <authorList>
            <person name="Park R."/>
        </authorList>
    </citation>
    <scope>NUCLEOTIDE SEQUENCE [LARGE SCALE GENOMIC DNA]</scope>
    <source>
        <strain evidence="1 2">AL1</strain>
    </source>
</reference>
<gene>
    <name evidence="1" type="ORF">ETU09_04900</name>
</gene>
<evidence type="ECO:0000313" key="2">
    <source>
        <dbReference type="Proteomes" id="UP000319499"/>
    </source>
</evidence>
<dbReference type="InterPro" id="IPR029058">
    <property type="entry name" value="AB_hydrolase_fold"/>
</dbReference>
<accession>A0A563DF05</accession>
<proteinExistence type="predicted"/>
<evidence type="ECO:0000313" key="1">
    <source>
        <dbReference type="EMBL" id="TWP28659.1"/>
    </source>
</evidence>
<name>A0A563DF05_9FLAO</name>
<dbReference type="EMBL" id="SELH01000017">
    <property type="protein sequence ID" value="TWP28659.1"/>
    <property type="molecule type" value="Genomic_DNA"/>
</dbReference>
<protein>
    <recommendedName>
        <fullName evidence="3">Alpha/beta hydrolase</fullName>
    </recommendedName>
</protein>
<keyword evidence="2" id="KW-1185">Reference proteome</keyword>
<comment type="caution">
    <text evidence="1">The sequence shown here is derived from an EMBL/GenBank/DDBJ whole genome shotgun (WGS) entry which is preliminary data.</text>
</comment>